<dbReference type="Proteomes" id="UP000319103">
    <property type="component" value="Unassembled WGS sequence"/>
</dbReference>
<comment type="caution">
    <text evidence="4">The sequence shown here is derived from an EMBL/GenBank/DDBJ whole genome shotgun (WGS) entry which is preliminary data.</text>
</comment>
<evidence type="ECO:0000256" key="1">
    <source>
        <dbReference type="ARBA" id="ARBA00022679"/>
    </source>
</evidence>
<dbReference type="SUPFAM" id="SSF55729">
    <property type="entry name" value="Acyl-CoA N-acyltransferases (Nat)"/>
    <property type="match status" value="1"/>
</dbReference>
<dbReference type="AlphaFoldDB" id="A0A540W0Q2"/>
<accession>A0A540W0Q2</accession>
<keyword evidence="1 4" id="KW-0808">Transferase</keyword>
<dbReference type="OrthoDB" id="5243635at2"/>
<dbReference type="InterPro" id="IPR000182">
    <property type="entry name" value="GNAT_dom"/>
</dbReference>
<dbReference type="PANTHER" id="PTHR43877:SF1">
    <property type="entry name" value="ACETYLTRANSFERASE"/>
    <property type="match status" value="1"/>
</dbReference>
<dbReference type="EMBL" id="VIGB01000003">
    <property type="protein sequence ID" value="TQF01934.1"/>
    <property type="molecule type" value="Genomic_DNA"/>
</dbReference>
<evidence type="ECO:0000313" key="5">
    <source>
        <dbReference type="Proteomes" id="UP000319103"/>
    </source>
</evidence>
<sequence length="172" mass="18905">MLIRDAVVGDGPALARVHFDAWHVGYAGLMPQGLLDATTMERRTVSWQLTLSGERTLRENILVAEVNGTPLGFAHTGPGRDADADGAGELWALNVAPSQWGSGLASTLVRTAHDVLRRGGFDRATLWVLTGNARARRFYERHGWSPDGVAREETIRGFTIPELRYTLDLRLT</sequence>
<proteinExistence type="predicted"/>
<gene>
    <name evidence="4" type="ORF">E6W39_06200</name>
</gene>
<evidence type="ECO:0000313" key="4">
    <source>
        <dbReference type="EMBL" id="TQF01934.1"/>
    </source>
</evidence>
<dbReference type="PANTHER" id="PTHR43877">
    <property type="entry name" value="AMINOALKYLPHOSPHONATE N-ACETYLTRANSFERASE-RELATED-RELATED"/>
    <property type="match status" value="1"/>
</dbReference>
<reference evidence="4 5" key="1">
    <citation type="submission" date="2019-06" db="EMBL/GenBank/DDBJ databases">
        <title>Description of Kitasatospora acidophila sp. nov. isolated from pine grove soil, and reclassification of Streptomyces novaecaesareae to Kitasatospora novaeceasareae comb. nov.</title>
        <authorList>
            <person name="Kim M.J."/>
        </authorList>
    </citation>
    <scope>NUCLEOTIDE SEQUENCE [LARGE SCALE GENOMIC DNA]</scope>
    <source>
        <strain evidence="4 5">MMS16-CNU292</strain>
    </source>
</reference>
<protein>
    <submittedName>
        <fullName evidence="4">N-acetyltransferase</fullName>
    </submittedName>
</protein>
<organism evidence="4 5">
    <name type="scientific">Kitasatospora acidiphila</name>
    <dbReference type="NCBI Taxonomy" id="2567942"/>
    <lineage>
        <taxon>Bacteria</taxon>
        <taxon>Bacillati</taxon>
        <taxon>Actinomycetota</taxon>
        <taxon>Actinomycetes</taxon>
        <taxon>Kitasatosporales</taxon>
        <taxon>Streptomycetaceae</taxon>
        <taxon>Kitasatospora</taxon>
    </lineage>
</organism>
<dbReference type="GO" id="GO:0016747">
    <property type="term" value="F:acyltransferase activity, transferring groups other than amino-acyl groups"/>
    <property type="evidence" value="ECO:0007669"/>
    <property type="project" value="InterPro"/>
</dbReference>
<dbReference type="CDD" id="cd04301">
    <property type="entry name" value="NAT_SF"/>
    <property type="match status" value="1"/>
</dbReference>
<dbReference type="PROSITE" id="PS51186">
    <property type="entry name" value="GNAT"/>
    <property type="match status" value="1"/>
</dbReference>
<dbReference type="Gene3D" id="3.40.630.30">
    <property type="match status" value="1"/>
</dbReference>
<evidence type="ECO:0000259" key="3">
    <source>
        <dbReference type="PROSITE" id="PS51186"/>
    </source>
</evidence>
<dbReference type="RefSeq" id="WP_141632656.1">
    <property type="nucleotide sequence ID" value="NZ_VIGB01000003.1"/>
</dbReference>
<dbReference type="InterPro" id="IPR050832">
    <property type="entry name" value="Bact_Acetyltransf"/>
</dbReference>
<dbReference type="Pfam" id="PF00583">
    <property type="entry name" value="Acetyltransf_1"/>
    <property type="match status" value="1"/>
</dbReference>
<feature type="domain" description="N-acetyltransferase" evidence="3">
    <location>
        <begin position="1"/>
        <end position="170"/>
    </location>
</feature>
<keyword evidence="2" id="KW-0012">Acyltransferase</keyword>
<keyword evidence="5" id="KW-1185">Reference proteome</keyword>
<evidence type="ECO:0000256" key="2">
    <source>
        <dbReference type="ARBA" id="ARBA00023315"/>
    </source>
</evidence>
<dbReference type="InterPro" id="IPR016181">
    <property type="entry name" value="Acyl_CoA_acyltransferase"/>
</dbReference>
<name>A0A540W0Q2_9ACTN</name>